<sequence length="263" mass="29722">MTPPNQDSDTLIISDLASTNIEIYLSVSKTVKFLSLIVVALTLVSIIIQFTLYDLPYYPSREALVRLFNVDGEANIPAVYSTATLLFCAILLAIIAHAKKVAENRYSRHWRALSIIFVFLSLDELVSLHEELINPMRSLFHTSGFLYFAWVIPGGIFVIICLLMFMQFLTALPRTTRRLFFLAGSIFITGTLGVEMVGAYYSNLYGQENFVYAIVSTVEELFEMVGVLVLISALMSYINLYVKEVGLRVRFSDRQVVRSLNLQ</sequence>
<organism evidence="2 3">
    <name type="scientific">Aerosakkonema funiforme FACHB-1375</name>
    <dbReference type="NCBI Taxonomy" id="2949571"/>
    <lineage>
        <taxon>Bacteria</taxon>
        <taxon>Bacillati</taxon>
        <taxon>Cyanobacteriota</taxon>
        <taxon>Cyanophyceae</taxon>
        <taxon>Oscillatoriophycideae</taxon>
        <taxon>Aerosakkonematales</taxon>
        <taxon>Aerosakkonemataceae</taxon>
        <taxon>Aerosakkonema</taxon>
    </lineage>
</organism>
<keyword evidence="1" id="KW-1133">Transmembrane helix</keyword>
<dbReference type="EMBL" id="JACJPW010000111">
    <property type="protein sequence ID" value="MBD2185209.1"/>
    <property type="molecule type" value="Genomic_DNA"/>
</dbReference>
<feature type="transmembrane region" description="Helical" evidence="1">
    <location>
        <begin position="221"/>
        <end position="242"/>
    </location>
</feature>
<name>A0A926VK43_9CYAN</name>
<feature type="transmembrane region" description="Helical" evidence="1">
    <location>
        <begin position="148"/>
        <end position="172"/>
    </location>
</feature>
<proteinExistence type="predicted"/>
<evidence type="ECO:0000256" key="1">
    <source>
        <dbReference type="SAM" id="Phobius"/>
    </source>
</evidence>
<accession>A0A926VK43</accession>
<reference evidence="2" key="2">
    <citation type="submission" date="2020-08" db="EMBL/GenBank/DDBJ databases">
        <authorList>
            <person name="Chen M."/>
            <person name="Teng W."/>
            <person name="Zhao L."/>
            <person name="Hu C."/>
            <person name="Zhou Y."/>
            <person name="Han B."/>
            <person name="Song L."/>
            <person name="Shu W."/>
        </authorList>
    </citation>
    <scope>NUCLEOTIDE SEQUENCE</scope>
    <source>
        <strain evidence="2">FACHB-1375</strain>
    </source>
</reference>
<keyword evidence="3" id="KW-1185">Reference proteome</keyword>
<feature type="transmembrane region" description="Helical" evidence="1">
    <location>
        <begin position="179"/>
        <end position="201"/>
    </location>
</feature>
<keyword evidence="1" id="KW-0812">Transmembrane</keyword>
<comment type="caution">
    <text evidence="2">The sequence shown here is derived from an EMBL/GenBank/DDBJ whole genome shotgun (WGS) entry which is preliminary data.</text>
</comment>
<reference evidence="2" key="1">
    <citation type="journal article" date="2015" name="ISME J.">
        <title>Draft Genome Sequence of Streptomyces incarnatus NRRL8089, which Produces the Nucleoside Antibiotic Sinefungin.</title>
        <authorList>
            <person name="Oshima K."/>
            <person name="Hattori M."/>
            <person name="Shimizu H."/>
            <person name="Fukuda K."/>
            <person name="Nemoto M."/>
            <person name="Inagaki K."/>
            <person name="Tamura T."/>
        </authorList>
    </citation>
    <scope>NUCLEOTIDE SEQUENCE</scope>
    <source>
        <strain evidence="2">FACHB-1375</strain>
    </source>
</reference>
<feature type="transmembrane region" description="Helical" evidence="1">
    <location>
        <begin position="33"/>
        <end position="58"/>
    </location>
</feature>
<feature type="transmembrane region" description="Helical" evidence="1">
    <location>
        <begin position="78"/>
        <end position="98"/>
    </location>
</feature>
<gene>
    <name evidence="2" type="ORF">H6G03_29740</name>
</gene>
<protein>
    <submittedName>
        <fullName evidence="2">Uncharacterized protein</fullName>
    </submittedName>
</protein>
<keyword evidence="1" id="KW-0472">Membrane</keyword>
<dbReference type="Proteomes" id="UP000641646">
    <property type="component" value="Unassembled WGS sequence"/>
</dbReference>
<dbReference type="AlphaFoldDB" id="A0A926VK43"/>
<feature type="transmembrane region" description="Helical" evidence="1">
    <location>
        <begin position="110"/>
        <end position="128"/>
    </location>
</feature>
<evidence type="ECO:0000313" key="3">
    <source>
        <dbReference type="Proteomes" id="UP000641646"/>
    </source>
</evidence>
<evidence type="ECO:0000313" key="2">
    <source>
        <dbReference type="EMBL" id="MBD2185209.1"/>
    </source>
</evidence>